<keyword evidence="2" id="KW-1185">Reference proteome</keyword>
<dbReference type="SUPFAM" id="SSF82784">
    <property type="entry name" value="OsmC-like"/>
    <property type="match status" value="1"/>
</dbReference>
<dbReference type="RefSeq" id="WP_270895660.1">
    <property type="nucleotide sequence ID" value="NZ_JBHSPF010000005.1"/>
</dbReference>
<protein>
    <submittedName>
        <fullName evidence="1">OsmC family protein</fullName>
        <ecNumber evidence="1">1.11.1.-</ecNumber>
    </submittedName>
</protein>
<dbReference type="PANTHER" id="PTHR34352:SF1">
    <property type="entry name" value="PROTEIN YHFA"/>
    <property type="match status" value="1"/>
</dbReference>
<comment type="caution">
    <text evidence="1">The sequence shown here is derived from an EMBL/GenBank/DDBJ whole genome shotgun (WGS) entry which is preliminary data.</text>
</comment>
<sequence length="127" mass="14529">MEFHMKENGFSTTTTYGTLDISSEEAYGFRPYQLLVSSIAVCSGGVLRKIMEKRRQKVNDIHIKANVTRSGVGANEVQKIHLHFTVEAENVTEEQMEKNMRITRKNCSMIQSVKDSIDIIETFELRL</sequence>
<gene>
    <name evidence="1" type="ORF">ACFPTR_01165</name>
</gene>
<keyword evidence="1" id="KW-0560">Oxidoreductase</keyword>
<dbReference type="GO" id="GO:0004601">
    <property type="term" value="F:peroxidase activity"/>
    <property type="evidence" value="ECO:0007669"/>
    <property type="project" value="UniProtKB-KW"/>
</dbReference>
<accession>A0ABW0U243</accession>
<keyword evidence="1" id="KW-0575">Peroxidase</keyword>
<dbReference type="Gene3D" id="3.30.300.20">
    <property type="match status" value="1"/>
</dbReference>
<dbReference type="InterPro" id="IPR036102">
    <property type="entry name" value="OsmC/Ohrsf"/>
</dbReference>
<dbReference type="InterPro" id="IPR015946">
    <property type="entry name" value="KH_dom-like_a/b"/>
</dbReference>
<dbReference type="Proteomes" id="UP001596143">
    <property type="component" value="Unassembled WGS sequence"/>
</dbReference>
<dbReference type="EC" id="1.11.1.-" evidence="1"/>
<evidence type="ECO:0000313" key="2">
    <source>
        <dbReference type="Proteomes" id="UP001596143"/>
    </source>
</evidence>
<organism evidence="1 2">
    <name type="scientific">Aliibacillus thermotolerans</name>
    <dbReference type="NCBI Taxonomy" id="1834418"/>
    <lineage>
        <taxon>Bacteria</taxon>
        <taxon>Bacillati</taxon>
        <taxon>Bacillota</taxon>
        <taxon>Bacilli</taxon>
        <taxon>Bacillales</taxon>
        <taxon>Bacillaceae</taxon>
        <taxon>Aliibacillus</taxon>
    </lineage>
</organism>
<dbReference type="PANTHER" id="PTHR34352">
    <property type="entry name" value="PROTEIN YHFA"/>
    <property type="match status" value="1"/>
</dbReference>
<dbReference type="EMBL" id="JBHSPF010000005">
    <property type="protein sequence ID" value="MFC5627507.1"/>
    <property type="molecule type" value="Genomic_DNA"/>
</dbReference>
<name>A0ABW0U243_9BACI</name>
<reference evidence="2" key="1">
    <citation type="journal article" date="2019" name="Int. J. Syst. Evol. Microbiol.">
        <title>The Global Catalogue of Microorganisms (GCM) 10K type strain sequencing project: providing services to taxonomists for standard genome sequencing and annotation.</title>
        <authorList>
            <consortium name="The Broad Institute Genomics Platform"/>
            <consortium name="The Broad Institute Genome Sequencing Center for Infectious Disease"/>
            <person name="Wu L."/>
            <person name="Ma J."/>
        </authorList>
    </citation>
    <scope>NUCLEOTIDE SEQUENCE [LARGE SCALE GENOMIC DNA]</scope>
    <source>
        <strain evidence="2">CGMCC 1.15790</strain>
    </source>
</reference>
<proteinExistence type="predicted"/>
<dbReference type="Pfam" id="PF02566">
    <property type="entry name" value="OsmC"/>
    <property type="match status" value="1"/>
</dbReference>
<evidence type="ECO:0000313" key="1">
    <source>
        <dbReference type="EMBL" id="MFC5627507.1"/>
    </source>
</evidence>
<dbReference type="InterPro" id="IPR003718">
    <property type="entry name" value="OsmC/Ohr_fam"/>
</dbReference>